<keyword evidence="2" id="KW-0539">Nucleus</keyword>
<dbReference type="AlphaFoldDB" id="A0A0A1V2B3"/>
<evidence type="ECO:0000256" key="1">
    <source>
        <dbReference type="ARBA" id="ARBA00004123"/>
    </source>
</evidence>
<dbReference type="eggNOG" id="ENOG502SMIV">
    <property type="taxonomic scope" value="Eukaryota"/>
</dbReference>
<evidence type="ECO:0000256" key="2">
    <source>
        <dbReference type="ARBA" id="ARBA00023242"/>
    </source>
</evidence>
<dbReference type="HOGENOM" id="CLU_019313_3_0_1"/>
<dbReference type="SUPFAM" id="SSF57701">
    <property type="entry name" value="Zn2/Cys6 DNA-binding domain"/>
    <property type="match status" value="1"/>
</dbReference>
<evidence type="ECO:0000259" key="4">
    <source>
        <dbReference type="PROSITE" id="PS50048"/>
    </source>
</evidence>
<evidence type="ECO:0000313" key="6">
    <source>
        <dbReference type="Proteomes" id="UP000030151"/>
    </source>
</evidence>
<comment type="caution">
    <text evidence="5">The sequence shown here is derived from an EMBL/GenBank/DDBJ whole genome shotgun (WGS) entry which is preliminary data.</text>
</comment>
<name>A0A0A1V2B3_9HYPO</name>
<dbReference type="Gene3D" id="4.10.240.10">
    <property type="entry name" value="Zn(2)-C6 fungal-type DNA-binding domain"/>
    <property type="match status" value="1"/>
</dbReference>
<evidence type="ECO:0000313" key="5">
    <source>
        <dbReference type="EMBL" id="EXV03950.1"/>
    </source>
</evidence>
<dbReference type="GO" id="GO:0000981">
    <property type="term" value="F:DNA-binding transcription factor activity, RNA polymerase II-specific"/>
    <property type="evidence" value="ECO:0007669"/>
    <property type="project" value="InterPro"/>
</dbReference>
<dbReference type="OrthoDB" id="3251668at2759"/>
<dbReference type="InterPro" id="IPR021858">
    <property type="entry name" value="Fun_TF"/>
</dbReference>
<comment type="subcellular location">
    <subcellularLocation>
        <location evidence="1">Nucleus</location>
    </subcellularLocation>
</comment>
<dbReference type="Pfam" id="PF11951">
    <property type="entry name" value="Fungal_trans_2"/>
    <property type="match status" value="1"/>
</dbReference>
<evidence type="ECO:0000256" key="3">
    <source>
        <dbReference type="SAM" id="MobiDB-lite"/>
    </source>
</evidence>
<sequence length="640" mass="70586">MCFRIPSHALCLAIYDGPSSRSKSGCWTCRLRRKKCSEDGPPCSRCRGCGIVCHGYGPKPAWKDRGDKEKAEARKLRMQPRTSRAMSASSVGEMVIQDVLMASSVRDTLTVSSSELCTSSHEPTQTDAFLPLNQSQHVSTFDSPGESQPTPGPPDPPLLLDGLWPGEVGHDTFDDLMTPLSPASDDNLDIGLVGFLPLTKPGHLGIETSENDIYLLVNFMEDSFTRQYSLHQAEPSRTQKSWLLALMLRSPTFYNTSLSMSAYHLHLSKSCDANARETALRSYQRYREMALQSFERLESTASSTQREMIICGVHIARLEALGKNIRSCQSYLGRVTQVILEQGCLFHAGLACHLGQPKEAPTHYTTPELSPWCAELALSAPIPQPSRMELEAEALFVSVFIWSDILCSAVEKKMACAAGMHRKLLTDDGFSSAFQAITGCEAWAMVAIMDITSLEIQKSEQEAQGNLSIRGLVSQADTIEGAVDREMARISNMMLPQSPDEPQDKAVVPHDLIQTLIYGHAILIFLNTVVSGALTGVPEIHQSIGRAMQAWDMLPATANPRYLAWAYSTSASLASGSQRDVFRNVVARMSHVDVDTGSLCEFSHGVEECWKETDKHGSNHCVTCDWRDIHKRANLNILFV</sequence>
<reference evidence="5 6" key="1">
    <citation type="submission" date="2014-02" db="EMBL/GenBank/DDBJ databases">
        <title>The genome sequence of the entomopathogenic fungus Metarhizium robertsii ARSEF 2575.</title>
        <authorList>
            <person name="Giuliano Garisto Donzelli B."/>
            <person name="Roe B.A."/>
            <person name="Macmil S.L."/>
            <person name="Krasnoff S.B."/>
            <person name="Gibson D.M."/>
        </authorList>
    </citation>
    <scope>NUCLEOTIDE SEQUENCE [LARGE SCALE GENOMIC DNA]</scope>
    <source>
        <strain evidence="5 6">ARSEF 2575</strain>
    </source>
</reference>
<protein>
    <submittedName>
        <fullName evidence="5">Zn(2)-Cys(6) zinc finger domain protein</fullName>
    </submittedName>
</protein>
<dbReference type="PROSITE" id="PS00463">
    <property type="entry name" value="ZN2_CY6_FUNGAL_1"/>
    <property type="match status" value="1"/>
</dbReference>
<gene>
    <name evidence="5" type="ORF">X797_001620</name>
</gene>
<organism evidence="5 6">
    <name type="scientific">Metarhizium robertsii</name>
    <dbReference type="NCBI Taxonomy" id="568076"/>
    <lineage>
        <taxon>Eukaryota</taxon>
        <taxon>Fungi</taxon>
        <taxon>Dikarya</taxon>
        <taxon>Ascomycota</taxon>
        <taxon>Pezizomycotina</taxon>
        <taxon>Sordariomycetes</taxon>
        <taxon>Hypocreomycetidae</taxon>
        <taxon>Hypocreales</taxon>
        <taxon>Clavicipitaceae</taxon>
        <taxon>Metarhizium</taxon>
    </lineage>
</organism>
<dbReference type="PROSITE" id="PS50048">
    <property type="entry name" value="ZN2_CY6_FUNGAL_2"/>
    <property type="match status" value="1"/>
</dbReference>
<dbReference type="InterPro" id="IPR036864">
    <property type="entry name" value="Zn2-C6_fun-type_DNA-bd_sf"/>
</dbReference>
<dbReference type="SMART" id="SM00066">
    <property type="entry name" value="GAL4"/>
    <property type="match status" value="1"/>
</dbReference>
<dbReference type="Pfam" id="PF00172">
    <property type="entry name" value="Zn_clus"/>
    <property type="match status" value="1"/>
</dbReference>
<feature type="region of interest" description="Disordered" evidence="3">
    <location>
        <begin position="137"/>
        <end position="158"/>
    </location>
</feature>
<dbReference type="Proteomes" id="UP000030151">
    <property type="component" value="Unassembled WGS sequence"/>
</dbReference>
<dbReference type="GO" id="GO:0005634">
    <property type="term" value="C:nucleus"/>
    <property type="evidence" value="ECO:0007669"/>
    <property type="project" value="UniProtKB-SubCell"/>
</dbReference>
<dbReference type="GO" id="GO:0008270">
    <property type="term" value="F:zinc ion binding"/>
    <property type="evidence" value="ECO:0007669"/>
    <property type="project" value="InterPro"/>
</dbReference>
<proteinExistence type="predicted"/>
<dbReference type="PANTHER" id="PTHR37534:SF20">
    <property type="entry name" value="PRO1A C6 ZINK-FINGER PROTEIN"/>
    <property type="match status" value="1"/>
</dbReference>
<dbReference type="PANTHER" id="PTHR37534">
    <property type="entry name" value="TRANSCRIPTIONAL ACTIVATOR PROTEIN UGA3"/>
    <property type="match status" value="1"/>
</dbReference>
<dbReference type="EMBL" id="JELW01000002">
    <property type="protein sequence ID" value="EXV03950.1"/>
    <property type="molecule type" value="Genomic_DNA"/>
</dbReference>
<accession>A0A0A1V2B3</accession>
<feature type="domain" description="Zn(2)-C6 fungal-type" evidence="4">
    <location>
        <begin position="25"/>
        <end position="53"/>
    </location>
</feature>
<dbReference type="InterPro" id="IPR001138">
    <property type="entry name" value="Zn2Cys6_DnaBD"/>
</dbReference>
<dbReference type="CDD" id="cd00067">
    <property type="entry name" value="GAL4"/>
    <property type="match status" value="1"/>
</dbReference>